<evidence type="ECO:0000313" key="4">
    <source>
        <dbReference type="Proteomes" id="UP000290545"/>
    </source>
</evidence>
<dbReference type="Proteomes" id="UP000290545">
    <property type="component" value="Unassembled WGS sequence"/>
</dbReference>
<dbReference type="RefSeq" id="WP_129001699.1">
    <property type="nucleotide sequence ID" value="NZ_SDHZ01000001.1"/>
</dbReference>
<comment type="caution">
    <text evidence="3">The sequence shown here is derived from an EMBL/GenBank/DDBJ whole genome shotgun (WGS) entry which is preliminary data.</text>
</comment>
<keyword evidence="1" id="KW-0175">Coiled coil</keyword>
<evidence type="ECO:0000313" key="3">
    <source>
        <dbReference type="EMBL" id="RXK85948.1"/>
    </source>
</evidence>
<gene>
    <name evidence="3" type="ORF">ESB13_03820</name>
</gene>
<evidence type="ECO:0000256" key="1">
    <source>
        <dbReference type="SAM" id="Coils"/>
    </source>
</evidence>
<dbReference type="AlphaFoldDB" id="A0A4Q1DAL7"/>
<dbReference type="EMBL" id="SDHZ01000001">
    <property type="protein sequence ID" value="RXK85948.1"/>
    <property type="molecule type" value="Genomic_DNA"/>
</dbReference>
<keyword evidence="4" id="KW-1185">Reference proteome</keyword>
<dbReference type="OrthoDB" id="657976at2"/>
<protein>
    <recommendedName>
        <fullName evidence="5">BZIP transcription factor</fullName>
    </recommendedName>
</protein>
<evidence type="ECO:0000256" key="2">
    <source>
        <dbReference type="SAM" id="SignalP"/>
    </source>
</evidence>
<proteinExistence type="predicted"/>
<keyword evidence="2" id="KW-0732">Signal</keyword>
<sequence length="351" mass="38056">MKKMLLLFLLASINSFAQNLLPIHSDSYAASINLTGQNLDSVTAVGFYRGTSMVNAPGGGWWYMLVESHNNSRGADGWTKQTITAYGAGNTFPAGTTFIRNQINTSWTPWMMQLQLNRDGNVGIGTTSPVYKLDVNGSVRATNQTNTVSGVSSINFATLSDSSYNHGNYEAIVTTQSFAAGTRPGYGFHVVNTFGSYLYANGPLELRLRTAGGAAATLWTSANFTPASYLQLSGGSISGNLTIGTTAAQKALDVNGPVKARRVKVTQANWADYVFDSSYQLPSLLQVEAFIKENKHLPEVPSAVEVKKEGLDLGDNQAILLKKIEELTLYIIQQNKEMAEMKKRLADIEAK</sequence>
<feature type="chain" id="PRO_5020571201" description="BZIP transcription factor" evidence="2">
    <location>
        <begin position="18"/>
        <end position="351"/>
    </location>
</feature>
<organism evidence="3 4">
    <name type="scientific">Filimonas effusa</name>
    <dbReference type="NCBI Taxonomy" id="2508721"/>
    <lineage>
        <taxon>Bacteria</taxon>
        <taxon>Pseudomonadati</taxon>
        <taxon>Bacteroidota</taxon>
        <taxon>Chitinophagia</taxon>
        <taxon>Chitinophagales</taxon>
        <taxon>Chitinophagaceae</taxon>
        <taxon>Filimonas</taxon>
    </lineage>
</organism>
<reference evidence="3 4" key="1">
    <citation type="submission" date="2019-01" db="EMBL/GenBank/DDBJ databases">
        <title>Filimonas sp. strain TTM-71.</title>
        <authorList>
            <person name="Chen W.-M."/>
        </authorList>
    </citation>
    <scope>NUCLEOTIDE SEQUENCE [LARGE SCALE GENOMIC DNA]</scope>
    <source>
        <strain evidence="3 4">TTM-71</strain>
    </source>
</reference>
<accession>A0A4Q1DAL7</accession>
<feature type="coiled-coil region" evidence="1">
    <location>
        <begin position="324"/>
        <end position="351"/>
    </location>
</feature>
<dbReference type="CDD" id="cd19958">
    <property type="entry name" value="pyocin_knob"/>
    <property type="match status" value="1"/>
</dbReference>
<name>A0A4Q1DAL7_9BACT</name>
<evidence type="ECO:0008006" key="5">
    <source>
        <dbReference type="Google" id="ProtNLM"/>
    </source>
</evidence>
<feature type="signal peptide" evidence="2">
    <location>
        <begin position="1"/>
        <end position="17"/>
    </location>
</feature>